<accession>A0ABP0XM42</accession>
<name>A0ABP0XM42_9BRYO</name>
<dbReference type="Proteomes" id="UP001497444">
    <property type="component" value="Chromosome 9"/>
</dbReference>
<reference evidence="2" key="1">
    <citation type="submission" date="2024-02" db="EMBL/GenBank/DDBJ databases">
        <authorList>
            <consortium name="ELIXIR-Norway"/>
            <consortium name="Elixir Norway"/>
        </authorList>
    </citation>
    <scope>NUCLEOTIDE SEQUENCE</scope>
</reference>
<sequence length="176" mass="20139">MAHMWEFGGRITKTCSPKTKMAMFGHRFYYNNCVPASQRSKESLLAHTTEDLKAYTNAWADKFVDTNLRPHLASWLLQLEDAYPEELPKLKAHLRKTPFTTMGTTYVKKQDRIEQMGDMLDSAMRQANVARRRKITAPLPGDSKNAPPRKEGRRQLDGVLHIKFSPASIEQCEGED</sequence>
<evidence type="ECO:0000256" key="1">
    <source>
        <dbReference type="SAM" id="MobiDB-lite"/>
    </source>
</evidence>
<proteinExistence type="predicted"/>
<feature type="region of interest" description="Disordered" evidence="1">
    <location>
        <begin position="134"/>
        <end position="158"/>
    </location>
</feature>
<evidence type="ECO:0000313" key="3">
    <source>
        <dbReference type="Proteomes" id="UP001497444"/>
    </source>
</evidence>
<keyword evidence="3" id="KW-1185">Reference proteome</keyword>
<dbReference type="EMBL" id="OZ020104">
    <property type="protein sequence ID" value="CAK9278607.1"/>
    <property type="molecule type" value="Genomic_DNA"/>
</dbReference>
<gene>
    <name evidence="2" type="ORF">CSSPJE1EN1_LOCUS24085</name>
</gene>
<protein>
    <submittedName>
        <fullName evidence="2">Uncharacterized protein</fullName>
    </submittedName>
</protein>
<evidence type="ECO:0000313" key="2">
    <source>
        <dbReference type="EMBL" id="CAK9278607.1"/>
    </source>
</evidence>
<organism evidence="2 3">
    <name type="scientific">Sphagnum jensenii</name>
    <dbReference type="NCBI Taxonomy" id="128206"/>
    <lineage>
        <taxon>Eukaryota</taxon>
        <taxon>Viridiplantae</taxon>
        <taxon>Streptophyta</taxon>
        <taxon>Embryophyta</taxon>
        <taxon>Bryophyta</taxon>
        <taxon>Sphagnophytina</taxon>
        <taxon>Sphagnopsida</taxon>
        <taxon>Sphagnales</taxon>
        <taxon>Sphagnaceae</taxon>
        <taxon>Sphagnum</taxon>
    </lineage>
</organism>